<dbReference type="UniPathway" id="UPA00134">
    <property type="reaction ID" value="UER00194"/>
</dbReference>
<dbReference type="Proteomes" id="UP000432350">
    <property type="component" value="Unassembled WGS sequence"/>
</dbReference>
<evidence type="ECO:0000313" key="12">
    <source>
        <dbReference type="Proteomes" id="UP000251241"/>
    </source>
</evidence>
<dbReference type="PROSITE" id="PS50862">
    <property type="entry name" value="AA_TRNA_LIGASE_II"/>
    <property type="match status" value="1"/>
</dbReference>
<accession>A0A654DRN7</accession>
<comment type="pathway">
    <text evidence="7">Amino-acid biosynthesis; L-asparagine biosynthesis; L-asparagine from L-aspartate (ammonia route): step 1/1.</text>
</comment>
<keyword evidence="3 7" id="KW-0028">Amino-acid biosynthesis</keyword>
<dbReference type="RefSeq" id="WP_236560234.1">
    <property type="nucleotide sequence ID" value="NZ_CP068089.1"/>
</dbReference>
<dbReference type="EC" id="6.3.1.1" evidence="7 8"/>
<dbReference type="InterPro" id="IPR004618">
    <property type="entry name" value="AsnA"/>
</dbReference>
<evidence type="ECO:0000313" key="11">
    <source>
        <dbReference type="EMBL" id="VXD08139.1"/>
    </source>
</evidence>
<dbReference type="EMBL" id="CABWMV010000028">
    <property type="protein sequence ID" value="VXD08139.1"/>
    <property type="molecule type" value="Genomic_DNA"/>
</dbReference>
<dbReference type="Pfam" id="PF03590">
    <property type="entry name" value="AsnA"/>
    <property type="match status" value="1"/>
</dbReference>
<reference evidence="10 12" key="1">
    <citation type="submission" date="2018-06" db="EMBL/GenBank/DDBJ databases">
        <authorList>
            <consortium name="Pathogen Informatics"/>
            <person name="Doyle S."/>
        </authorList>
    </citation>
    <scope>NUCLEOTIDE SEQUENCE [LARGE SCALE GENOMIC DNA]</scope>
    <source>
        <strain evidence="10 12">NCTC11343</strain>
    </source>
</reference>
<gene>
    <name evidence="7 10" type="primary">asnA</name>
    <name evidence="10" type="ORF">NCTC11343_04907</name>
    <name evidence="11" type="ORF">SPHINGO8BC_90302</name>
</gene>
<comment type="subcellular location">
    <subcellularLocation>
        <location evidence="7">Cytoplasm</location>
    </subcellularLocation>
</comment>
<dbReference type="AlphaFoldDB" id="A0A2X2LTW6"/>
<sequence>MRINPHMVFHLTHMEGRKLLNTEVAISFVKDTFVQQLKKALNLIPISSPLVVLDGTGLNDDLNGIERPVSFPIKSLNEKRAVVVHSLAKWKRVRLKELEMLPGEGIVTDMKALRPDEDYTPIHSIYVDQWDWEKVIDKDQRTLALLKDTVLKIYDALRYTEQQVESKYPQIKAILPETITFIAAEELLQKYPNLTAKERENTITKEYGAVFLYGIGGALSNGVAHDGRAADYDDWSTANEAGHKGLNGDILVWNPILNSAFELSSMGIRVDKTALAHQMEIRNCTEKSKLTFHSMLLNDQLPESMGGGIGQSRVCMFMLKKQHIGEVQVSIWEEDKKETLRQEGIDIL</sequence>
<dbReference type="PANTHER" id="PTHR30073:SF5">
    <property type="entry name" value="ASPARTATE--AMMONIA LIGASE"/>
    <property type="match status" value="1"/>
</dbReference>
<evidence type="ECO:0000256" key="7">
    <source>
        <dbReference type="HAMAP-Rule" id="MF_00555"/>
    </source>
</evidence>
<dbReference type="NCBIfam" id="TIGR00669">
    <property type="entry name" value="asnA"/>
    <property type="match status" value="1"/>
</dbReference>
<feature type="domain" description="Aminoacyl-transfer RNA synthetases class-II family profile" evidence="9">
    <location>
        <begin position="111"/>
        <end position="341"/>
    </location>
</feature>
<dbReference type="Proteomes" id="UP000251241">
    <property type="component" value="Unassembled WGS sequence"/>
</dbReference>
<evidence type="ECO:0000256" key="1">
    <source>
        <dbReference type="ARBA" id="ARBA00022490"/>
    </source>
</evidence>
<dbReference type="GO" id="GO:0004071">
    <property type="term" value="F:aspartate-ammonia ligase activity"/>
    <property type="evidence" value="ECO:0007669"/>
    <property type="project" value="UniProtKB-UniRule"/>
</dbReference>
<dbReference type="InterPro" id="IPR006195">
    <property type="entry name" value="aa-tRNA-synth_II"/>
</dbReference>
<keyword evidence="1 7" id="KW-0963">Cytoplasm</keyword>
<evidence type="ECO:0000313" key="10">
    <source>
        <dbReference type="EMBL" id="SPZ92970.1"/>
    </source>
</evidence>
<evidence type="ECO:0000256" key="6">
    <source>
        <dbReference type="ARBA" id="ARBA00022888"/>
    </source>
</evidence>
<evidence type="ECO:0000313" key="13">
    <source>
        <dbReference type="Proteomes" id="UP000432350"/>
    </source>
</evidence>
<keyword evidence="4 7" id="KW-0547">Nucleotide-binding</keyword>
<dbReference type="GO" id="GO:0070981">
    <property type="term" value="P:L-asparagine biosynthetic process"/>
    <property type="evidence" value="ECO:0007669"/>
    <property type="project" value="UniProtKB-UniRule"/>
</dbReference>
<evidence type="ECO:0000256" key="8">
    <source>
        <dbReference type="NCBIfam" id="TIGR00669"/>
    </source>
</evidence>
<dbReference type="PIRSF" id="PIRSF001555">
    <property type="entry name" value="Asp_ammon_ligase"/>
    <property type="match status" value="1"/>
</dbReference>
<protein>
    <recommendedName>
        <fullName evidence="7 8">Aspartate--ammonia ligase</fullName>
        <ecNumber evidence="7 8">6.3.1.1</ecNumber>
    </recommendedName>
    <alternativeName>
        <fullName evidence="7">Asparagine synthetase A</fullName>
    </alternativeName>
</protein>
<keyword evidence="6 7" id="KW-0061">Asparagine biosynthesis</keyword>
<keyword evidence="2 7" id="KW-0436">Ligase</keyword>
<dbReference type="HAMAP" id="MF_00555">
    <property type="entry name" value="AsnA"/>
    <property type="match status" value="1"/>
</dbReference>
<dbReference type="EMBL" id="UAUU01000011">
    <property type="protein sequence ID" value="SPZ92970.1"/>
    <property type="molecule type" value="Genomic_DNA"/>
</dbReference>
<dbReference type="Gene3D" id="3.30.930.10">
    <property type="entry name" value="Bira Bifunctional Protein, Domain 2"/>
    <property type="match status" value="1"/>
</dbReference>
<name>A0A2X2LTW6_SPHMU</name>
<evidence type="ECO:0000256" key="2">
    <source>
        <dbReference type="ARBA" id="ARBA00022598"/>
    </source>
</evidence>
<dbReference type="PANTHER" id="PTHR30073">
    <property type="entry name" value="ASPARTATE--AMMONIA LIGASE"/>
    <property type="match status" value="1"/>
</dbReference>
<dbReference type="SUPFAM" id="SSF55681">
    <property type="entry name" value="Class II aaRS and biotin synthetases"/>
    <property type="match status" value="1"/>
</dbReference>
<evidence type="ECO:0000256" key="4">
    <source>
        <dbReference type="ARBA" id="ARBA00022741"/>
    </source>
</evidence>
<organism evidence="10 12">
    <name type="scientific">Sphingobacterium multivorum</name>
    <dbReference type="NCBI Taxonomy" id="28454"/>
    <lineage>
        <taxon>Bacteria</taxon>
        <taxon>Pseudomonadati</taxon>
        <taxon>Bacteroidota</taxon>
        <taxon>Sphingobacteriia</taxon>
        <taxon>Sphingobacteriales</taxon>
        <taxon>Sphingobacteriaceae</taxon>
        <taxon>Sphingobacterium</taxon>
    </lineage>
</organism>
<evidence type="ECO:0000256" key="5">
    <source>
        <dbReference type="ARBA" id="ARBA00022840"/>
    </source>
</evidence>
<accession>A0A2X2LTW6</accession>
<comment type="similarity">
    <text evidence="7">Belongs to the class-II aminoacyl-tRNA synthetase family. AsnA subfamily.</text>
</comment>
<comment type="catalytic activity">
    <reaction evidence="7">
        <text>L-aspartate + NH4(+) + ATP = L-asparagine + AMP + diphosphate + H(+)</text>
        <dbReference type="Rhea" id="RHEA:11372"/>
        <dbReference type="ChEBI" id="CHEBI:15378"/>
        <dbReference type="ChEBI" id="CHEBI:28938"/>
        <dbReference type="ChEBI" id="CHEBI:29991"/>
        <dbReference type="ChEBI" id="CHEBI:30616"/>
        <dbReference type="ChEBI" id="CHEBI:33019"/>
        <dbReference type="ChEBI" id="CHEBI:58048"/>
        <dbReference type="ChEBI" id="CHEBI:456215"/>
        <dbReference type="EC" id="6.3.1.1"/>
    </reaction>
</comment>
<dbReference type="GeneID" id="97179782"/>
<evidence type="ECO:0000256" key="3">
    <source>
        <dbReference type="ARBA" id="ARBA00022605"/>
    </source>
</evidence>
<evidence type="ECO:0000259" key="9">
    <source>
        <dbReference type="PROSITE" id="PS50862"/>
    </source>
</evidence>
<reference evidence="11 13" key="2">
    <citation type="submission" date="2019-10" db="EMBL/GenBank/DDBJ databases">
        <authorList>
            <person name="Karimi E."/>
        </authorList>
    </citation>
    <scope>NUCLEOTIDE SEQUENCE [LARGE SCALE GENOMIC DNA]</scope>
    <source>
        <strain evidence="11">Sphingobacterium sp. 8BC</strain>
    </source>
</reference>
<dbReference type="GO" id="GO:0005524">
    <property type="term" value="F:ATP binding"/>
    <property type="evidence" value="ECO:0007669"/>
    <property type="project" value="UniProtKB-UniRule"/>
</dbReference>
<dbReference type="InterPro" id="IPR045864">
    <property type="entry name" value="aa-tRNA-synth_II/BPL/LPL"/>
</dbReference>
<dbReference type="GO" id="GO:0005829">
    <property type="term" value="C:cytosol"/>
    <property type="evidence" value="ECO:0007669"/>
    <property type="project" value="TreeGrafter"/>
</dbReference>
<proteinExistence type="inferred from homology"/>
<keyword evidence="5 7" id="KW-0067">ATP-binding</keyword>